<comment type="subcellular location">
    <subcellularLocation>
        <location evidence="1">Cell membrane</location>
        <topology evidence="1">Multi-pass membrane protein</topology>
    </subcellularLocation>
</comment>
<evidence type="ECO:0000256" key="6">
    <source>
        <dbReference type="ARBA" id="ARBA00023136"/>
    </source>
</evidence>
<feature type="transmembrane region" description="Helical" evidence="7">
    <location>
        <begin position="22"/>
        <end position="45"/>
    </location>
</feature>
<keyword evidence="11" id="KW-1185">Reference proteome</keyword>
<organism evidence="10 11">
    <name type="scientific">Niabella yanshanensis</name>
    <dbReference type="NCBI Taxonomy" id="577386"/>
    <lineage>
        <taxon>Bacteria</taxon>
        <taxon>Pseudomonadati</taxon>
        <taxon>Bacteroidota</taxon>
        <taxon>Chitinophagia</taxon>
        <taxon>Chitinophagales</taxon>
        <taxon>Chitinophagaceae</taxon>
        <taxon>Niabella</taxon>
    </lineage>
</organism>
<gene>
    <name evidence="10" type="ORF">U0035_10375</name>
</gene>
<evidence type="ECO:0000256" key="4">
    <source>
        <dbReference type="ARBA" id="ARBA00022692"/>
    </source>
</evidence>
<keyword evidence="3" id="KW-1003">Cell membrane</keyword>
<keyword evidence="4 7" id="KW-0812">Transmembrane</keyword>
<feature type="domain" description="ABC3 transporter permease C-terminal" evidence="8">
    <location>
        <begin position="279"/>
        <end position="404"/>
    </location>
</feature>
<feature type="transmembrane region" description="Helical" evidence="7">
    <location>
        <begin position="369"/>
        <end position="394"/>
    </location>
</feature>
<reference evidence="10 11" key="1">
    <citation type="submission" date="2023-12" db="EMBL/GenBank/DDBJ databases">
        <title>Genome sequencing and assembly of bacterial species from a model synthetic community.</title>
        <authorList>
            <person name="Hogle S.L."/>
        </authorList>
    </citation>
    <scope>NUCLEOTIDE SEQUENCE [LARGE SCALE GENOMIC DNA]</scope>
    <source>
        <strain evidence="10 11">HAMBI_3031</strain>
    </source>
</reference>
<dbReference type="InterPro" id="IPR003838">
    <property type="entry name" value="ABC3_permease_C"/>
</dbReference>
<protein>
    <submittedName>
        <fullName evidence="10">FtsX-like permease family protein</fullName>
    </submittedName>
</protein>
<dbReference type="InterPro" id="IPR025857">
    <property type="entry name" value="MacB_PCD"/>
</dbReference>
<feature type="transmembrane region" description="Helical" evidence="7">
    <location>
        <begin position="279"/>
        <end position="301"/>
    </location>
</feature>
<evidence type="ECO:0000256" key="2">
    <source>
        <dbReference type="ARBA" id="ARBA00005236"/>
    </source>
</evidence>
<keyword evidence="6 7" id="KW-0472">Membrane</keyword>
<dbReference type="RefSeq" id="WP_114792238.1">
    <property type="nucleotide sequence ID" value="NZ_CP139960.1"/>
</dbReference>
<dbReference type="Pfam" id="PF12704">
    <property type="entry name" value="MacB_PCD"/>
    <property type="match status" value="1"/>
</dbReference>
<comment type="similarity">
    <text evidence="2">Belongs to the ABC-4 integral membrane protein family. LolC/E subfamily.</text>
</comment>
<evidence type="ECO:0000313" key="11">
    <source>
        <dbReference type="Proteomes" id="UP001325680"/>
    </source>
</evidence>
<dbReference type="PANTHER" id="PTHR30489">
    <property type="entry name" value="LIPOPROTEIN-RELEASING SYSTEM TRANSMEMBRANE PROTEIN LOLE"/>
    <property type="match status" value="1"/>
</dbReference>
<evidence type="ECO:0000256" key="1">
    <source>
        <dbReference type="ARBA" id="ARBA00004651"/>
    </source>
</evidence>
<dbReference type="Proteomes" id="UP001325680">
    <property type="component" value="Chromosome"/>
</dbReference>
<evidence type="ECO:0000256" key="5">
    <source>
        <dbReference type="ARBA" id="ARBA00022989"/>
    </source>
</evidence>
<evidence type="ECO:0000259" key="9">
    <source>
        <dbReference type="Pfam" id="PF12704"/>
    </source>
</evidence>
<proteinExistence type="inferred from homology"/>
<evidence type="ECO:0000313" key="10">
    <source>
        <dbReference type="EMBL" id="WQD40553.1"/>
    </source>
</evidence>
<evidence type="ECO:0000259" key="8">
    <source>
        <dbReference type="Pfam" id="PF02687"/>
    </source>
</evidence>
<sequence length="411" mass="46819">MNISSFIANRIAFNRSRSFSRFIIRLSIVATVISVAAMIITLAFANGFQKKVSEKVFSFWGHARIQETLPYSSLITEEIPIIASNETEGRIRNTANVKAVYPFATRYAILKTKDELQGILVKGLDKTYDFDNLKEFIIDGIPIRFNDTTYSRDIMISKKTAQELHLNVNDRVSIYFIRPDGSKRRDKLTISGIFKTDIGDFDNSFAIGDIQLIRRLNSWQQNQIGGYEIVLNDFKKTDSSIHQIAQLPGFDEDWSIQNIKEYIPNIFDWLNMQDTTRNVLIGIMIVVAVINLITCLIILVLERMRMVGVLKSIGATDWMVQKIFLRHSLIIALRGILTGAIIGLGILYAQVKTGFIKLDEEAYYMDRAAVQITAWEVFAICGATFFICMLVLLIPSYIVRKIQPVKAIQFR</sequence>
<dbReference type="Pfam" id="PF02687">
    <property type="entry name" value="FtsX"/>
    <property type="match status" value="1"/>
</dbReference>
<name>A0ABZ0WB80_9BACT</name>
<evidence type="ECO:0000256" key="3">
    <source>
        <dbReference type="ARBA" id="ARBA00022475"/>
    </source>
</evidence>
<dbReference type="InterPro" id="IPR051447">
    <property type="entry name" value="Lipoprotein-release_system"/>
</dbReference>
<accession>A0ABZ0WB80</accession>
<evidence type="ECO:0000256" key="7">
    <source>
        <dbReference type="SAM" id="Phobius"/>
    </source>
</evidence>
<dbReference type="EMBL" id="CP139960">
    <property type="protein sequence ID" value="WQD40553.1"/>
    <property type="molecule type" value="Genomic_DNA"/>
</dbReference>
<feature type="domain" description="MacB-like periplasmic core" evidence="9">
    <location>
        <begin position="26"/>
        <end position="222"/>
    </location>
</feature>
<keyword evidence="5 7" id="KW-1133">Transmembrane helix</keyword>
<dbReference type="PANTHER" id="PTHR30489:SF0">
    <property type="entry name" value="LIPOPROTEIN-RELEASING SYSTEM TRANSMEMBRANE PROTEIN LOLE"/>
    <property type="match status" value="1"/>
</dbReference>
<feature type="transmembrane region" description="Helical" evidence="7">
    <location>
        <begin position="329"/>
        <end position="349"/>
    </location>
</feature>